<evidence type="ECO:0000313" key="1">
    <source>
        <dbReference type="EMBL" id="CAG7876226.1"/>
    </source>
</evidence>
<reference evidence="1 2" key="1">
    <citation type="submission" date="2021-07" db="EMBL/GenBank/DDBJ databases">
        <authorList>
            <consortium name="Genoscope - CEA"/>
            <person name="William W."/>
        </authorList>
    </citation>
    <scope>NUCLEOTIDE SEQUENCE [LARGE SCALE GENOMIC DNA]</scope>
</reference>
<accession>A0A8D9GCM5</accession>
<dbReference type="Gramene" id="A05p27470.2_BraZ1">
    <property type="protein sequence ID" value="A05p27470.2_BraZ1.CDS"/>
    <property type="gene ID" value="A05g27470.2_BraZ1"/>
</dbReference>
<protein>
    <submittedName>
        <fullName evidence="1">Uncharacterized protein</fullName>
    </submittedName>
</protein>
<name>A0A8D9GCM5_BRACM</name>
<sequence length="263" mass="28773">MTSVCVLQHTQDVRVCPCVSVSIHRTTLTLPVDCSGDFGQRGLSAQYTQDVCGCPPSAHTGRLWLSVCVRVGLCVSVSTHRSSVAVHQYTYQHAGPWTQHAGPSRGLFGTHRTSVTHMTSVCVRQHTQDVRVCPCVSVSIHRKSVAVRVCPCVSVSIHRTSTAVHQTWVSASTHISTFVLGLSTLTLPVDCSRDFGQLHTGRPWVSVSTHMTSVCVLQHTQDVRVCPCVFVSIHRTSVAVHQYTYQHVGPWTQHADPSRGLFG</sequence>
<dbReference type="Proteomes" id="UP000694005">
    <property type="component" value="Chromosome A05"/>
</dbReference>
<gene>
    <name evidence="1" type="ORF">BRAPAZ1V2_A05P27470.2</name>
</gene>
<dbReference type="EMBL" id="LS974621">
    <property type="protein sequence ID" value="CAG7876226.1"/>
    <property type="molecule type" value="Genomic_DNA"/>
</dbReference>
<organism evidence="1 2">
    <name type="scientific">Brassica campestris</name>
    <name type="common">Field mustard</name>
    <dbReference type="NCBI Taxonomy" id="3711"/>
    <lineage>
        <taxon>Eukaryota</taxon>
        <taxon>Viridiplantae</taxon>
        <taxon>Streptophyta</taxon>
        <taxon>Embryophyta</taxon>
        <taxon>Tracheophyta</taxon>
        <taxon>Spermatophyta</taxon>
        <taxon>Magnoliopsida</taxon>
        <taxon>eudicotyledons</taxon>
        <taxon>Gunneridae</taxon>
        <taxon>Pentapetalae</taxon>
        <taxon>rosids</taxon>
        <taxon>malvids</taxon>
        <taxon>Brassicales</taxon>
        <taxon>Brassicaceae</taxon>
        <taxon>Brassiceae</taxon>
        <taxon>Brassica</taxon>
    </lineage>
</organism>
<proteinExistence type="predicted"/>
<evidence type="ECO:0000313" key="2">
    <source>
        <dbReference type="Proteomes" id="UP000694005"/>
    </source>
</evidence>
<dbReference type="AlphaFoldDB" id="A0A8D9GCM5"/>